<keyword evidence="7 8" id="KW-0472">Membrane</keyword>
<reference evidence="10 11" key="1">
    <citation type="journal article" date="2024" name="G3 (Bethesda)">
        <title>Genome assembly of Hibiscus sabdariffa L. provides insights into metabolisms of medicinal natural products.</title>
        <authorList>
            <person name="Kim T."/>
        </authorList>
    </citation>
    <scope>NUCLEOTIDE SEQUENCE [LARGE SCALE GENOMIC DNA]</scope>
    <source>
        <strain evidence="10">TK-2024</strain>
        <tissue evidence="10">Old leaves</tissue>
    </source>
</reference>
<keyword evidence="6" id="KW-1133">Transmembrane helix</keyword>
<keyword evidence="4 8" id="KW-0812">Transmembrane</keyword>
<dbReference type="EMBL" id="JBBPBN010000006">
    <property type="protein sequence ID" value="KAK9035676.1"/>
    <property type="molecule type" value="Genomic_DNA"/>
</dbReference>
<evidence type="ECO:0000256" key="1">
    <source>
        <dbReference type="ARBA" id="ARBA00004141"/>
    </source>
</evidence>
<keyword evidence="5" id="KW-0677">Repeat</keyword>
<dbReference type="SUPFAM" id="SSF103506">
    <property type="entry name" value="Mitochondrial carrier"/>
    <property type="match status" value="1"/>
</dbReference>
<dbReference type="PANTHER" id="PTHR45618">
    <property type="entry name" value="MITOCHONDRIAL DICARBOXYLATE CARRIER-RELATED"/>
    <property type="match status" value="1"/>
</dbReference>
<evidence type="ECO:0000256" key="7">
    <source>
        <dbReference type="ARBA" id="ARBA00023136"/>
    </source>
</evidence>
<comment type="caution">
    <text evidence="10">The sequence shown here is derived from an EMBL/GenBank/DDBJ whole genome shotgun (WGS) entry which is preliminary data.</text>
</comment>
<evidence type="ECO:0000256" key="6">
    <source>
        <dbReference type="ARBA" id="ARBA00022989"/>
    </source>
</evidence>
<protein>
    <submittedName>
        <fullName evidence="10">Uncharacterized protein</fullName>
    </submittedName>
</protein>
<evidence type="ECO:0000256" key="9">
    <source>
        <dbReference type="RuleBase" id="RU000488"/>
    </source>
</evidence>
<accession>A0ABR2TE79</accession>
<comment type="subcellular location">
    <subcellularLocation>
        <location evidence="1">Membrane</location>
        <topology evidence="1">Multi-pass membrane protein</topology>
    </subcellularLocation>
</comment>
<dbReference type="InterPro" id="IPR018108">
    <property type="entry name" value="MCP_transmembrane"/>
</dbReference>
<keyword evidence="11" id="KW-1185">Reference proteome</keyword>
<evidence type="ECO:0000256" key="3">
    <source>
        <dbReference type="ARBA" id="ARBA00022448"/>
    </source>
</evidence>
<evidence type="ECO:0000256" key="5">
    <source>
        <dbReference type="ARBA" id="ARBA00022737"/>
    </source>
</evidence>
<sequence length="121" mass="13799">MVVASNLVDVIKTMVMNMKVEVGQKPPYMGTLDCAMKTVKVEGPMALYKGFIPQSQGRDHLRWCYLYKGFKSTIKFNPDDVCRVREWDGESGKWLGLVVVVAKEEENEDEMVTVRIIEEHG</sequence>
<dbReference type="Proteomes" id="UP001396334">
    <property type="component" value="Unassembled WGS sequence"/>
</dbReference>
<evidence type="ECO:0000256" key="4">
    <source>
        <dbReference type="ARBA" id="ARBA00022692"/>
    </source>
</evidence>
<dbReference type="Gene3D" id="1.50.40.10">
    <property type="entry name" value="Mitochondrial carrier domain"/>
    <property type="match status" value="1"/>
</dbReference>
<dbReference type="Pfam" id="PF00153">
    <property type="entry name" value="Mito_carr"/>
    <property type="match status" value="1"/>
</dbReference>
<dbReference type="InterPro" id="IPR023395">
    <property type="entry name" value="MCP_dom_sf"/>
</dbReference>
<evidence type="ECO:0000256" key="2">
    <source>
        <dbReference type="ARBA" id="ARBA00006375"/>
    </source>
</evidence>
<name>A0ABR2TE79_9ROSI</name>
<keyword evidence="3 9" id="KW-0813">Transport</keyword>
<evidence type="ECO:0000313" key="10">
    <source>
        <dbReference type="EMBL" id="KAK9035676.1"/>
    </source>
</evidence>
<dbReference type="PROSITE" id="PS50920">
    <property type="entry name" value="SOLCAR"/>
    <property type="match status" value="1"/>
</dbReference>
<dbReference type="InterPro" id="IPR050391">
    <property type="entry name" value="Mito_Metabolite_Transporter"/>
</dbReference>
<organism evidence="10 11">
    <name type="scientific">Hibiscus sabdariffa</name>
    <name type="common">roselle</name>
    <dbReference type="NCBI Taxonomy" id="183260"/>
    <lineage>
        <taxon>Eukaryota</taxon>
        <taxon>Viridiplantae</taxon>
        <taxon>Streptophyta</taxon>
        <taxon>Embryophyta</taxon>
        <taxon>Tracheophyta</taxon>
        <taxon>Spermatophyta</taxon>
        <taxon>Magnoliopsida</taxon>
        <taxon>eudicotyledons</taxon>
        <taxon>Gunneridae</taxon>
        <taxon>Pentapetalae</taxon>
        <taxon>rosids</taxon>
        <taxon>malvids</taxon>
        <taxon>Malvales</taxon>
        <taxon>Malvaceae</taxon>
        <taxon>Malvoideae</taxon>
        <taxon>Hibiscus</taxon>
    </lineage>
</organism>
<proteinExistence type="inferred from homology"/>
<comment type="similarity">
    <text evidence="2 9">Belongs to the mitochondrial carrier (TC 2.A.29) family.</text>
</comment>
<gene>
    <name evidence="10" type="ORF">V6N11_077710</name>
</gene>
<evidence type="ECO:0000313" key="11">
    <source>
        <dbReference type="Proteomes" id="UP001396334"/>
    </source>
</evidence>
<evidence type="ECO:0000256" key="8">
    <source>
        <dbReference type="PROSITE-ProRule" id="PRU00282"/>
    </source>
</evidence>
<feature type="repeat" description="Solcar" evidence="8">
    <location>
        <begin position="1"/>
        <end position="77"/>
    </location>
</feature>